<accession>A0A2V3URJ2</accession>
<reference evidence="2 3" key="1">
    <citation type="submission" date="2018-05" db="EMBL/GenBank/DDBJ databases">
        <title>Genomic Encyclopedia of Type Strains, Phase IV (KMG-IV): sequencing the most valuable type-strain genomes for metagenomic binning, comparative biology and taxonomic classification.</title>
        <authorList>
            <person name="Goeker M."/>
        </authorList>
    </citation>
    <scope>NUCLEOTIDE SEQUENCE [LARGE SCALE GENOMIC DNA]</scope>
    <source>
        <strain evidence="2 3">DSM 3183</strain>
    </source>
</reference>
<keyword evidence="3" id="KW-1185">Reference proteome</keyword>
<gene>
    <name evidence="2" type="ORF">C7451_11680</name>
</gene>
<evidence type="ECO:0000259" key="1">
    <source>
        <dbReference type="Pfam" id="PF13699"/>
    </source>
</evidence>
<name>A0A2V3URJ2_9SPHN</name>
<dbReference type="OrthoDB" id="7597153at2"/>
<proteinExistence type="predicted"/>
<sequence length="207" mass="22638">MSGPLHAIRALTALGLFTLSGCIERPTEEMLRPPAGLERIIAAMGSRSAGEIADQAQRETQQLVRRSASMTAPVLARAIRHGEGQAARAGSRPLPVAMQELLAPHFASDILSTTRWTIGRGRVDLGTVITEQFMDEGAIALNRQIVFSSERLTGNVWMWAHELAHVEQYRRLGVNGFAAAYIADWRAIEREATQRANKVTAAIRKAS</sequence>
<feature type="domain" description="eCIS core" evidence="1">
    <location>
        <begin position="93"/>
        <end position="171"/>
    </location>
</feature>
<evidence type="ECO:0000313" key="3">
    <source>
        <dbReference type="Proteomes" id="UP000248014"/>
    </source>
</evidence>
<dbReference type="AlphaFoldDB" id="A0A2V3URJ2"/>
<evidence type="ECO:0000313" key="2">
    <source>
        <dbReference type="EMBL" id="PXW69560.1"/>
    </source>
</evidence>
<dbReference type="Pfam" id="PF13699">
    <property type="entry name" value="eCIS_core"/>
    <property type="match status" value="1"/>
</dbReference>
<comment type="caution">
    <text evidence="2">The sequence shown here is derived from an EMBL/GenBank/DDBJ whole genome shotgun (WGS) entry which is preliminary data.</text>
</comment>
<protein>
    <submittedName>
        <fullName evidence="2">Uncharacterized protein DUF4157</fullName>
    </submittedName>
</protein>
<dbReference type="RefSeq" id="WP_110300090.1">
    <property type="nucleotide sequence ID" value="NZ_QJJM01000016.1"/>
</dbReference>
<dbReference type="EMBL" id="QJJM01000016">
    <property type="protein sequence ID" value="PXW69560.1"/>
    <property type="molecule type" value="Genomic_DNA"/>
</dbReference>
<dbReference type="InterPro" id="IPR025295">
    <property type="entry name" value="eCIS_core_dom"/>
</dbReference>
<organism evidence="2 3">
    <name type="scientific">Blastomonas natatoria</name>
    <dbReference type="NCBI Taxonomy" id="34015"/>
    <lineage>
        <taxon>Bacteria</taxon>
        <taxon>Pseudomonadati</taxon>
        <taxon>Pseudomonadota</taxon>
        <taxon>Alphaproteobacteria</taxon>
        <taxon>Sphingomonadales</taxon>
        <taxon>Sphingomonadaceae</taxon>
        <taxon>Blastomonas</taxon>
    </lineage>
</organism>
<dbReference type="Proteomes" id="UP000248014">
    <property type="component" value="Unassembled WGS sequence"/>
</dbReference>